<dbReference type="SUPFAM" id="SSF54518">
    <property type="entry name" value="Tubby C-terminal domain-like"/>
    <property type="match status" value="1"/>
</dbReference>
<dbReference type="Proteomes" id="UP001428341">
    <property type="component" value="Unassembled WGS sequence"/>
</dbReference>
<dbReference type="Gene3D" id="2.40.160.200">
    <property type="entry name" value="LURP1-related"/>
    <property type="match status" value="1"/>
</dbReference>
<accession>A0AAP0LHQ5</accession>
<proteinExistence type="inferred from homology"/>
<dbReference type="AlphaFoldDB" id="A0AAP0LHQ5"/>
<keyword evidence="3" id="KW-1185">Reference proteome</keyword>
<dbReference type="EMBL" id="JBCGBO010000025">
    <property type="protein sequence ID" value="KAK9175035.1"/>
    <property type="molecule type" value="Genomic_DNA"/>
</dbReference>
<dbReference type="InterPro" id="IPR025659">
    <property type="entry name" value="Tubby-like_C"/>
</dbReference>
<dbReference type="Pfam" id="PF04525">
    <property type="entry name" value="LOR"/>
    <property type="match status" value="1"/>
</dbReference>
<dbReference type="InterPro" id="IPR038595">
    <property type="entry name" value="LOR_sf"/>
</dbReference>
<sequence length="139" mass="15542">MARSSNFEVKGYFPDKDCIIVDPSGNIVAQIGVKKEIEDLMESKDLYHIVVKPGIDQAFIAVVIATLDYIYGEYTRMTATASWIPLVICFERDGAFDLASRPQPDPHLTSSNNRLTVTCFVFPPSISLWREVQNLAGEI</sequence>
<evidence type="ECO:0000313" key="3">
    <source>
        <dbReference type="Proteomes" id="UP001428341"/>
    </source>
</evidence>
<comment type="caution">
    <text evidence="2">The sequence shown here is derived from an EMBL/GenBank/DDBJ whole genome shotgun (WGS) entry which is preliminary data.</text>
</comment>
<name>A0AAP0LHQ5_9ROSI</name>
<gene>
    <name evidence="2" type="ORF">WN944_027040</name>
</gene>
<dbReference type="InterPro" id="IPR007612">
    <property type="entry name" value="LOR"/>
</dbReference>
<organism evidence="2 3">
    <name type="scientific">Citrus x changshan-huyou</name>
    <dbReference type="NCBI Taxonomy" id="2935761"/>
    <lineage>
        <taxon>Eukaryota</taxon>
        <taxon>Viridiplantae</taxon>
        <taxon>Streptophyta</taxon>
        <taxon>Embryophyta</taxon>
        <taxon>Tracheophyta</taxon>
        <taxon>Spermatophyta</taxon>
        <taxon>Magnoliopsida</taxon>
        <taxon>eudicotyledons</taxon>
        <taxon>Gunneridae</taxon>
        <taxon>Pentapetalae</taxon>
        <taxon>rosids</taxon>
        <taxon>malvids</taxon>
        <taxon>Sapindales</taxon>
        <taxon>Rutaceae</taxon>
        <taxon>Aurantioideae</taxon>
        <taxon>Citrus</taxon>
    </lineage>
</organism>
<protein>
    <submittedName>
        <fullName evidence="2">Uncharacterized protein</fullName>
    </submittedName>
</protein>
<evidence type="ECO:0000256" key="1">
    <source>
        <dbReference type="ARBA" id="ARBA00005437"/>
    </source>
</evidence>
<reference evidence="2 3" key="1">
    <citation type="submission" date="2024-05" db="EMBL/GenBank/DDBJ databases">
        <title>Haplotype-resolved chromosome-level genome assembly of Huyou (Citrus changshanensis).</title>
        <authorList>
            <person name="Miao C."/>
            <person name="Chen W."/>
            <person name="Wu Y."/>
            <person name="Wang L."/>
            <person name="Zhao S."/>
            <person name="Grierson D."/>
            <person name="Xu C."/>
            <person name="Chen K."/>
        </authorList>
    </citation>
    <scope>NUCLEOTIDE SEQUENCE [LARGE SCALE GENOMIC DNA]</scope>
    <source>
        <strain evidence="2">01-14</strain>
        <tissue evidence="2">Leaf</tissue>
    </source>
</reference>
<evidence type="ECO:0000313" key="2">
    <source>
        <dbReference type="EMBL" id="KAK9175035.1"/>
    </source>
</evidence>
<comment type="similarity">
    <text evidence="1">Belongs to the LOR family.</text>
</comment>